<dbReference type="InterPro" id="IPR037120">
    <property type="entry name" value="Haem_peroxidase_sf_animal"/>
</dbReference>
<evidence type="ECO:0000256" key="4">
    <source>
        <dbReference type="ARBA" id="ARBA00022729"/>
    </source>
</evidence>
<dbReference type="GO" id="GO:0005576">
    <property type="term" value="C:extracellular region"/>
    <property type="evidence" value="ECO:0007669"/>
    <property type="project" value="UniProtKB-SubCell"/>
</dbReference>
<name>A0A9X6NGL8_HYPEX</name>
<feature type="compositionally biased region" description="Low complexity" evidence="7">
    <location>
        <begin position="194"/>
        <end position="221"/>
    </location>
</feature>
<feature type="region of interest" description="Disordered" evidence="7">
    <location>
        <begin position="83"/>
        <end position="110"/>
    </location>
</feature>
<reference evidence="10" key="1">
    <citation type="submission" date="2017-01" db="EMBL/GenBank/DDBJ databases">
        <title>Comparative genomics of anhydrobiosis in the tardigrade Hypsibius dujardini.</title>
        <authorList>
            <person name="Yoshida Y."/>
            <person name="Koutsovoulos G."/>
            <person name="Laetsch D."/>
            <person name="Stevens L."/>
            <person name="Kumar S."/>
            <person name="Horikawa D."/>
            <person name="Ishino K."/>
            <person name="Komine S."/>
            <person name="Tomita M."/>
            <person name="Blaxter M."/>
            <person name="Arakawa K."/>
        </authorList>
    </citation>
    <scope>NUCLEOTIDE SEQUENCE [LARGE SCALE GENOMIC DNA]</scope>
    <source>
        <strain evidence="10">Z151</strain>
    </source>
</reference>
<evidence type="ECO:0000256" key="1">
    <source>
        <dbReference type="ARBA" id="ARBA00004613"/>
    </source>
</evidence>
<evidence type="ECO:0000313" key="10">
    <source>
        <dbReference type="Proteomes" id="UP000192578"/>
    </source>
</evidence>
<dbReference type="PROSITE" id="PS50292">
    <property type="entry name" value="PEROXIDASE_3"/>
    <property type="match status" value="1"/>
</dbReference>
<keyword evidence="6" id="KW-0349">Heme</keyword>
<keyword evidence="4 8" id="KW-0732">Signal</keyword>
<keyword evidence="10" id="KW-1185">Reference proteome</keyword>
<dbReference type="OrthoDB" id="823504at2759"/>
<dbReference type="GO" id="GO:0046872">
    <property type="term" value="F:metal ion binding"/>
    <property type="evidence" value="ECO:0007669"/>
    <property type="project" value="UniProtKB-KW"/>
</dbReference>
<dbReference type="Pfam" id="PF03098">
    <property type="entry name" value="An_peroxidase"/>
    <property type="match status" value="1"/>
</dbReference>
<evidence type="ECO:0000256" key="8">
    <source>
        <dbReference type="SAM" id="SignalP"/>
    </source>
</evidence>
<keyword evidence="6" id="KW-0408">Iron</keyword>
<evidence type="ECO:0000256" key="7">
    <source>
        <dbReference type="SAM" id="MobiDB-lite"/>
    </source>
</evidence>
<dbReference type="InterPro" id="IPR010255">
    <property type="entry name" value="Haem_peroxidase_sf"/>
</dbReference>
<dbReference type="CDD" id="cd09823">
    <property type="entry name" value="peroxinectin_like"/>
    <property type="match status" value="1"/>
</dbReference>
<dbReference type="Gene3D" id="1.10.640.10">
    <property type="entry name" value="Haem peroxidase domain superfamily, animal type"/>
    <property type="match status" value="1"/>
</dbReference>
<feature type="signal peptide" evidence="8">
    <location>
        <begin position="1"/>
        <end position="24"/>
    </location>
</feature>
<evidence type="ECO:0000256" key="2">
    <source>
        <dbReference type="ARBA" id="ARBA00022525"/>
    </source>
</evidence>
<comment type="subcellular location">
    <subcellularLocation>
        <location evidence="1">Secreted</location>
    </subcellularLocation>
</comment>
<dbReference type="AlphaFoldDB" id="A0A9X6NGL8"/>
<keyword evidence="3 9" id="KW-0575">Peroxidase</keyword>
<proteinExistence type="predicted"/>
<evidence type="ECO:0000313" key="9">
    <source>
        <dbReference type="EMBL" id="OWA53880.1"/>
    </source>
</evidence>
<organism evidence="9 10">
    <name type="scientific">Hypsibius exemplaris</name>
    <name type="common">Freshwater tardigrade</name>
    <dbReference type="NCBI Taxonomy" id="2072580"/>
    <lineage>
        <taxon>Eukaryota</taxon>
        <taxon>Metazoa</taxon>
        <taxon>Ecdysozoa</taxon>
        <taxon>Tardigrada</taxon>
        <taxon>Eutardigrada</taxon>
        <taxon>Parachela</taxon>
        <taxon>Hypsibioidea</taxon>
        <taxon>Hypsibiidae</taxon>
        <taxon>Hypsibius</taxon>
    </lineage>
</organism>
<keyword evidence="5" id="KW-0325">Glycoprotein</keyword>
<evidence type="ECO:0000256" key="6">
    <source>
        <dbReference type="PIRSR" id="PIRSR619791-2"/>
    </source>
</evidence>
<keyword evidence="6" id="KW-0479">Metal-binding</keyword>
<protein>
    <submittedName>
        <fullName evidence="9">Chorion peroxidase</fullName>
    </submittedName>
</protein>
<keyword evidence="2" id="KW-0964">Secreted</keyword>
<dbReference type="InterPro" id="IPR019791">
    <property type="entry name" value="Haem_peroxidase_animal"/>
</dbReference>
<dbReference type="PRINTS" id="PR00457">
    <property type="entry name" value="ANPEROXIDASE"/>
</dbReference>
<dbReference type="GO" id="GO:0020037">
    <property type="term" value="F:heme binding"/>
    <property type="evidence" value="ECO:0007669"/>
    <property type="project" value="InterPro"/>
</dbReference>
<feature type="compositionally biased region" description="Acidic residues" evidence="7">
    <location>
        <begin position="180"/>
        <end position="192"/>
    </location>
</feature>
<comment type="caution">
    <text evidence="9">The sequence shown here is derived from an EMBL/GenBank/DDBJ whole genome shotgun (WGS) entry which is preliminary data.</text>
</comment>
<gene>
    <name evidence="9" type="ORF">BV898_18299</name>
</gene>
<dbReference type="FunFam" id="1.10.640.10:FF:000003">
    <property type="entry name" value="chorion peroxidase"/>
    <property type="match status" value="1"/>
</dbReference>
<dbReference type="EMBL" id="MTYJ01000353">
    <property type="protein sequence ID" value="OWA53880.1"/>
    <property type="molecule type" value="Genomic_DNA"/>
</dbReference>
<dbReference type="SUPFAM" id="SSF48113">
    <property type="entry name" value="Heme-dependent peroxidases"/>
    <property type="match status" value="1"/>
</dbReference>
<feature type="binding site" description="axial binding residue" evidence="6">
    <location>
        <position position="630"/>
    </location>
    <ligand>
        <name>heme b</name>
        <dbReference type="ChEBI" id="CHEBI:60344"/>
    </ligand>
    <ligandPart>
        <name>Fe</name>
        <dbReference type="ChEBI" id="CHEBI:18248"/>
    </ligandPart>
</feature>
<dbReference type="Proteomes" id="UP000192578">
    <property type="component" value="Unassembled WGS sequence"/>
</dbReference>
<keyword evidence="3 9" id="KW-0560">Oxidoreductase</keyword>
<dbReference type="GO" id="GO:0004601">
    <property type="term" value="F:peroxidase activity"/>
    <property type="evidence" value="ECO:0007669"/>
    <property type="project" value="UniProtKB-KW"/>
</dbReference>
<feature type="chain" id="PRO_5040800776" evidence="8">
    <location>
        <begin position="25"/>
        <end position="870"/>
    </location>
</feature>
<dbReference type="GO" id="GO:0006979">
    <property type="term" value="P:response to oxidative stress"/>
    <property type="evidence" value="ECO:0007669"/>
    <property type="project" value="InterPro"/>
</dbReference>
<sequence length="870" mass="96969">MQFVRVRSIWRILATQLILVLVLGQQSPFSSELIEQLKAAKARDHHQLTPMQFFLTGHFIAPSQRAIERNSNRQTTPTFHFEASLSPSTFDDSNPPDSPQQELTTQRRVRPIRFQRIISEEVPAGQIVASSVDENASDDATQQVRVIMSPPRSPPRQLQFVTRRKKRVKKSTTTTTTTESPEDDDDEQEDESTTVKTTTQRPTTTTTPTTPRTSTTPTTPSTEEDSTTEEAFFFDETTTTLQPIATAQQFSRKKSNPTAEDLSTTATSLSLIRQSCLATAEGAPKVPLDNPFSGPLPECAKLKYRSFDGTCNNIAFPDRGATDAVLLRTLEPNYADGQGMPRISISKAVLPSAREVSKRVGGDADVSSLTTTQMFMQFGQFIDHDVTNTARMQGIGGGTPQCCFEDATTKLDPACFPIQIPQDDAVFSPLKQTCLEFVRSLAGHGPGCNRGPREQTNQNTAFIDGSAIYGLSSNRANILRSKKLGMLKTFTPDDNPHYNLLPRNPTNSECVQPTKTQMCFKAGDIRANVHLGIAQMQTLWLRQHNRVAETLHDLNPNWDDEKLYEEARRITGAQLQHIAYKEFLPVLLGDEITNKWGLRLLNEGRFTGYNISLNPGILNEFATAAYRVGHTMVPKAFRKSSKDYKIRSTVSVKSTYFHPFTLYDKDGFDEVIFGMVSSPSNEVDVNFVDDLNDHLFQAPGETSGLDLTAINIQRGRDHGVAGWMKWRQICGLPVASSFEELKRLNAIPDDVASRMEEHYDDVADVDLYIAGAAENHVTGGMVGPTFACLIAEQFRRLKMGDRFWYENDLPLASTLSDDQLEDIRKTSMAQILCDNTPLMDSIQRQAFLLPNPRTNPVVSCKSLPQPTYNT</sequence>
<dbReference type="PANTHER" id="PTHR11475">
    <property type="entry name" value="OXIDASE/PEROXIDASE"/>
    <property type="match status" value="1"/>
</dbReference>
<evidence type="ECO:0000256" key="3">
    <source>
        <dbReference type="ARBA" id="ARBA00022559"/>
    </source>
</evidence>
<feature type="region of interest" description="Disordered" evidence="7">
    <location>
        <begin position="144"/>
        <end position="228"/>
    </location>
</feature>
<evidence type="ECO:0000256" key="5">
    <source>
        <dbReference type="ARBA" id="ARBA00023180"/>
    </source>
</evidence>
<accession>A0A9X6NGL8</accession>
<dbReference type="PANTHER" id="PTHR11475:SF4">
    <property type="entry name" value="CHORION PEROXIDASE"/>
    <property type="match status" value="1"/>
</dbReference>